<keyword evidence="5" id="KW-0418">Kinase</keyword>
<dbReference type="InterPro" id="IPR000719">
    <property type="entry name" value="Prot_kinase_dom"/>
</dbReference>
<accession>A0A7S4UUK3</accession>
<dbReference type="PROSITE" id="PS00107">
    <property type="entry name" value="PROTEIN_KINASE_ATP"/>
    <property type="match status" value="1"/>
</dbReference>
<dbReference type="Gene3D" id="3.30.200.20">
    <property type="entry name" value="Phosphorylase Kinase, domain 1"/>
    <property type="match status" value="1"/>
</dbReference>
<keyword evidence="2" id="KW-0723">Serine/threonine-protein kinase</keyword>
<feature type="compositionally biased region" description="Pro residues" evidence="10">
    <location>
        <begin position="493"/>
        <end position="502"/>
    </location>
</feature>
<feature type="domain" description="Protein kinase" evidence="11">
    <location>
        <begin position="91"/>
        <end position="443"/>
    </location>
</feature>
<sequence>MATPRQVARAGSAAGRGAASGGPGQGSVVISAQRVTRVAPAGATAAHSPVTRVPSRASLATRYPAGSASAPCQTVVRLGPGAAVEVGSRSFQVRRILGEGSFGTVWAAGCSADGKEVAIKEVFGRSDFALQNAKLEAALLRELGDGGRTIPSLVESETTSFGQGFWRARLAMSYIPGEVLLEAMEGRRLPLTPGTEGGRRLGTPCRFARDLLLQLAPALEHVSSRVYHRDAHARNILVEDGGAEDGPRFALIDFGLAVDAEGWRAGGWKTRGVGGDSRYWPVSQWLVFEQDSKGISGDEDLVLEYTALLDIHSLGLTALQVLVESSARCRGAGAGEAGGAATPTVSPRWKEDPVASEMLALEQAWESYWKYACGLWKEIADAYARDGHAEHVKGAFAEAAVHDEIRNHFRALRNGVRRLQKACDSVPADERLHALPSLLEALLLMISCGEKKTVPPTWRTVQAALRGADGADGAERRGGPPETSRASAATPQPLAPPPPSPPLLSEHSCGDAADLPVPPTAPSPQQAATADPDSCPLHDTRPLQAQPLSAPSDPPGDLSEDRLAASTGALGRQPLDAPSLAPSPRRRHSVTGPATATAATSDALGRRSSNSTPGPTSLRRLSAPALARRLAPPASGTLLGALHRRSRLASAPTARGPGTCFVPLVSLAQFTTPDVQAHR</sequence>
<dbReference type="SUPFAM" id="SSF56112">
    <property type="entry name" value="Protein kinase-like (PK-like)"/>
    <property type="match status" value="1"/>
</dbReference>
<keyword evidence="3" id="KW-0808">Transferase</keyword>
<dbReference type="GO" id="GO:0005737">
    <property type="term" value="C:cytoplasm"/>
    <property type="evidence" value="ECO:0007669"/>
    <property type="project" value="TreeGrafter"/>
</dbReference>
<evidence type="ECO:0000313" key="12">
    <source>
        <dbReference type="EMBL" id="CAE4572927.1"/>
    </source>
</evidence>
<comment type="catalytic activity">
    <reaction evidence="8">
        <text>L-seryl-[protein] + ATP = O-phospho-L-seryl-[protein] + ADP + H(+)</text>
        <dbReference type="Rhea" id="RHEA:17989"/>
        <dbReference type="Rhea" id="RHEA-COMP:9863"/>
        <dbReference type="Rhea" id="RHEA-COMP:11604"/>
        <dbReference type="ChEBI" id="CHEBI:15378"/>
        <dbReference type="ChEBI" id="CHEBI:29999"/>
        <dbReference type="ChEBI" id="CHEBI:30616"/>
        <dbReference type="ChEBI" id="CHEBI:83421"/>
        <dbReference type="ChEBI" id="CHEBI:456216"/>
        <dbReference type="EC" id="2.7.11.1"/>
    </reaction>
</comment>
<dbReference type="GO" id="GO:0005524">
    <property type="term" value="F:ATP binding"/>
    <property type="evidence" value="ECO:0007669"/>
    <property type="project" value="UniProtKB-UniRule"/>
</dbReference>
<feature type="region of interest" description="Disordered" evidence="10">
    <location>
        <begin position="1"/>
        <end position="26"/>
    </location>
</feature>
<dbReference type="EC" id="2.7.11.1" evidence="1"/>
<evidence type="ECO:0000256" key="6">
    <source>
        <dbReference type="ARBA" id="ARBA00022840"/>
    </source>
</evidence>
<evidence type="ECO:0000256" key="3">
    <source>
        <dbReference type="ARBA" id="ARBA00022679"/>
    </source>
</evidence>
<organism evidence="12">
    <name type="scientific">Alexandrium monilatum</name>
    <dbReference type="NCBI Taxonomy" id="311494"/>
    <lineage>
        <taxon>Eukaryota</taxon>
        <taxon>Sar</taxon>
        <taxon>Alveolata</taxon>
        <taxon>Dinophyceae</taxon>
        <taxon>Gonyaulacales</taxon>
        <taxon>Pyrocystaceae</taxon>
        <taxon>Alexandrium</taxon>
    </lineage>
</organism>
<comment type="catalytic activity">
    <reaction evidence="7">
        <text>L-threonyl-[protein] + ATP = O-phospho-L-threonyl-[protein] + ADP + H(+)</text>
        <dbReference type="Rhea" id="RHEA:46608"/>
        <dbReference type="Rhea" id="RHEA-COMP:11060"/>
        <dbReference type="Rhea" id="RHEA-COMP:11605"/>
        <dbReference type="ChEBI" id="CHEBI:15378"/>
        <dbReference type="ChEBI" id="CHEBI:30013"/>
        <dbReference type="ChEBI" id="CHEBI:30616"/>
        <dbReference type="ChEBI" id="CHEBI:61977"/>
        <dbReference type="ChEBI" id="CHEBI:456216"/>
        <dbReference type="EC" id="2.7.11.1"/>
    </reaction>
</comment>
<protein>
    <recommendedName>
        <fullName evidence="1">non-specific serine/threonine protein kinase</fullName>
        <ecNumber evidence="1">2.7.11.1</ecNumber>
    </recommendedName>
</protein>
<dbReference type="AlphaFoldDB" id="A0A7S4UUK3"/>
<reference evidence="12" key="1">
    <citation type="submission" date="2021-01" db="EMBL/GenBank/DDBJ databases">
        <authorList>
            <person name="Corre E."/>
            <person name="Pelletier E."/>
            <person name="Niang G."/>
            <person name="Scheremetjew M."/>
            <person name="Finn R."/>
            <person name="Kale V."/>
            <person name="Holt S."/>
            <person name="Cochrane G."/>
            <person name="Meng A."/>
            <person name="Brown T."/>
            <person name="Cohen L."/>
        </authorList>
    </citation>
    <scope>NUCLEOTIDE SEQUENCE</scope>
    <source>
        <strain evidence="12">CCMP3105</strain>
    </source>
</reference>
<evidence type="ECO:0000256" key="7">
    <source>
        <dbReference type="ARBA" id="ARBA00047899"/>
    </source>
</evidence>
<evidence type="ECO:0000256" key="10">
    <source>
        <dbReference type="SAM" id="MobiDB-lite"/>
    </source>
</evidence>
<evidence type="ECO:0000256" key="5">
    <source>
        <dbReference type="ARBA" id="ARBA00022777"/>
    </source>
</evidence>
<evidence type="ECO:0000256" key="1">
    <source>
        <dbReference type="ARBA" id="ARBA00012513"/>
    </source>
</evidence>
<dbReference type="Pfam" id="PF00069">
    <property type="entry name" value="Pkinase"/>
    <property type="match status" value="1"/>
</dbReference>
<dbReference type="EMBL" id="HBNR01018921">
    <property type="protein sequence ID" value="CAE4572927.1"/>
    <property type="molecule type" value="Transcribed_RNA"/>
</dbReference>
<gene>
    <name evidence="12" type="ORF">AMON00008_LOCUS12546</name>
</gene>
<evidence type="ECO:0000256" key="9">
    <source>
        <dbReference type="PROSITE-ProRule" id="PRU10141"/>
    </source>
</evidence>
<dbReference type="GO" id="GO:0004674">
    <property type="term" value="F:protein serine/threonine kinase activity"/>
    <property type="evidence" value="ECO:0007669"/>
    <property type="project" value="UniProtKB-KW"/>
</dbReference>
<proteinExistence type="predicted"/>
<feature type="region of interest" description="Disordered" evidence="10">
    <location>
        <begin position="466"/>
        <end position="619"/>
    </location>
</feature>
<feature type="binding site" evidence="9">
    <location>
        <position position="120"/>
    </location>
    <ligand>
        <name>ATP</name>
        <dbReference type="ChEBI" id="CHEBI:30616"/>
    </ligand>
</feature>
<keyword evidence="4 9" id="KW-0547">Nucleotide-binding</keyword>
<dbReference type="Gene3D" id="1.10.510.10">
    <property type="entry name" value="Transferase(Phosphotransferase) domain 1"/>
    <property type="match status" value="1"/>
</dbReference>
<dbReference type="SMART" id="SM00220">
    <property type="entry name" value="S_TKc"/>
    <property type="match status" value="1"/>
</dbReference>
<evidence type="ECO:0000256" key="4">
    <source>
        <dbReference type="ARBA" id="ARBA00022741"/>
    </source>
</evidence>
<name>A0A7S4UUK3_9DINO</name>
<dbReference type="PANTHER" id="PTHR22967">
    <property type="entry name" value="SERINE/THREONINE PROTEIN KINASE"/>
    <property type="match status" value="1"/>
</dbReference>
<dbReference type="PANTHER" id="PTHR22967:SF57">
    <property type="entry name" value="AUXILIN, ISOFORM A-RELATED"/>
    <property type="match status" value="1"/>
</dbReference>
<keyword evidence="6 9" id="KW-0067">ATP-binding</keyword>
<evidence type="ECO:0000256" key="2">
    <source>
        <dbReference type="ARBA" id="ARBA00022527"/>
    </source>
</evidence>
<dbReference type="InterPro" id="IPR017441">
    <property type="entry name" value="Protein_kinase_ATP_BS"/>
</dbReference>
<evidence type="ECO:0000259" key="11">
    <source>
        <dbReference type="PROSITE" id="PS50011"/>
    </source>
</evidence>
<dbReference type="InterPro" id="IPR011009">
    <property type="entry name" value="Kinase-like_dom_sf"/>
</dbReference>
<feature type="compositionally biased region" description="Low complexity" evidence="10">
    <location>
        <begin position="523"/>
        <end position="533"/>
    </location>
</feature>
<feature type="compositionally biased region" description="Low complexity" evidence="10">
    <location>
        <begin position="1"/>
        <end position="17"/>
    </location>
</feature>
<dbReference type="PROSITE" id="PS50011">
    <property type="entry name" value="PROTEIN_KINASE_DOM"/>
    <property type="match status" value="1"/>
</dbReference>
<evidence type="ECO:0000256" key="8">
    <source>
        <dbReference type="ARBA" id="ARBA00048679"/>
    </source>
</evidence>